<evidence type="ECO:0000313" key="1">
    <source>
        <dbReference type="EMBL" id="AEV99091.1"/>
    </source>
</evidence>
<dbReference type="STRING" id="700598.Niako_2755"/>
<dbReference type="KEGG" id="nko:Niako_2755"/>
<accession>G8T8C1</accession>
<dbReference type="EMBL" id="CP003178">
    <property type="protein sequence ID" value="AEV99091.1"/>
    <property type="molecule type" value="Genomic_DNA"/>
</dbReference>
<organism evidence="1 2">
    <name type="scientific">Niastella koreensis (strain DSM 17620 / KACC 11465 / NBRC 106392 / GR20-10)</name>
    <dbReference type="NCBI Taxonomy" id="700598"/>
    <lineage>
        <taxon>Bacteria</taxon>
        <taxon>Pseudomonadati</taxon>
        <taxon>Bacteroidota</taxon>
        <taxon>Chitinophagia</taxon>
        <taxon>Chitinophagales</taxon>
        <taxon>Chitinophagaceae</taxon>
        <taxon>Niastella</taxon>
    </lineage>
</organism>
<gene>
    <name evidence="1" type="ordered locus">Niako_2755</name>
</gene>
<proteinExistence type="predicted"/>
<reference evidence="1 2" key="1">
    <citation type="submission" date="2011-12" db="EMBL/GenBank/DDBJ databases">
        <title>The complete genome of Niastella koreensis GR20-10.</title>
        <authorList>
            <consortium name="US DOE Joint Genome Institute (JGI-PGF)"/>
            <person name="Lucas S."/>
            <person name="Han J."/>
            <person name="Lapidus A."/>
            <person name="Bruce D."/>
            <person name="Goodwin L."/>
            <person name="Pitluck S."/>
            <person name="Peters L."/>
            <person name="Kyrpides N."/>
            <person name="Mavromatis K."/>
            <person name="Ivanova N."/>
            <person name="Mikhailova N."/>
            <person name="Davenport K."/>
            <person name="Saunders E."/>
            <person name="Detter J.C."/>
            <person name="Tapia R."/>
            <person name="Han C."/>
            <person name="Land M."/>
            <person name="Hauser L."/>
            <person name="Markowitz V."/>
            <person name="Cheng J.-F."/>
            <person name="Hugenholtz P."/>
            <person name="Woyke T."/>
            <person name="Wu D."/>
            <person name="Tindall B."/>
            <person name="Pomrenke H."/>
            <person name="Brambilla E."/>
            <person name="Klenk H.-P."/>
            <person name="Eisen J.A."/>
        </authorList>
    </citation>
    <scope>NUCLEOTIDE SEQUENCE [LARGE SCALE GENOMIC DNA]</scope>
    <source>
        <strain evidence="2">DSM 17620 / KACC 11465 / NBRC 106392 / GR20-10</strain>
    </source>
</reference>
<protein>
    <submittedName>
        <fullName evidence="1">Uncharacterized protein</fullName>
    </submittedName>
</protein>
<name>G8T8C1_NIAKG</name>
<evidence type="ECO:0000313" key="2">
    <source>
        <dbReference type="Proteomes" id="UP000005438"/>
    </source>
</evidence>
<sequence>MSKLNTVLKTVPAIDKQELLFYIAANFPDSGEKLPKGNSMKTPGS</sequence>
<dbReference type="HOGENOM" id="CLU_3202538_0_0_10"/>
<dbReference type="AlphaFoldDB" id="G8T8C1"/>
<dbReference type="Proteomes" id="UP000005438">
    <property type="component" value="Chromosome"/>
</dbReference>